<name>A0ABV7YX36_9BACT</name>
<sequence>MNWGHKIGLVYLAFVIFMVTLVTLCMKQKDIDLVSEDYYTQELKYEQKLTQMRNTSGLAEEVNIYTSTNSDSLKIELTAKSAGTNCEVSMYRPSDPKLDFKKNLVADSNGEIVMLTDGVQKGLWVAKILWTSEGKTYYKEQKIQI</sequence>
<feature type="transmembrane region" description="Helical" evidence="1">
    <location>
        <begin position="6"/>
        <end position="26"/>
    </location>
</feature>
<dbReference type="Pfam" id="PF05751">
    <property type="entry name" value="FixH"/>
    <property type="match status" value="1"/>
</dbReference>
<accession>A0ABV7YX36</accession>
<dbReference type="RefSeq" id="WP_379836690.1">
    <property type="nucleotide sequence ID" value="NZ_JBHRYQ010000001.1"/>
</dbReference>
<keyword evidence="1" id="KW-0472">Membrane</keyword>
<keyword evidence="1" id="KW-0812">Transmembrane</keyword>
<dbReference type="EMBL" id="JBHRYQ010000001">
    <property type="protein sequence ID" value="MFC3810493.1"/>
    <property type="molecule type" value="Genomic_DNA"/>
</dbReference>
<keyword evidence="3" id="KW-1185">Reference proteome</keyword>
<evidence type="ECO:0000313" key="2">
    <source>
        <dbReference type="EMBL" id="MFC3810493.1"/>
    </source>
</evidence>
<organism evidence="2 3">
    <name type="scientific">Lacihabitans lacunae</name>
    <dbReference type="NCBI Taxonomy" id="1028214"/>
    <lineage>
        <taxon>Bacteria</taxon>
        <taxon>Pseudomonadati</taxon>
        <taxon>Bacteroidota</taxon>
        <taxon>Cytophagia</taxon>
        <taxon>Cytophagales</taxon>
        <taxon>Leadbetterellaceae</taxon>
        <taxon>Lacihabitans</taxon>
    </lineage>
</organism>
<dbReference type="InterPro" id="IPR008620">
    <property type="entry name" value="FixH"/>
</dbReference>
<comment type="caution">
    <text evidence="2">The sequence shown here is derived from an EMBL/GenBank/DDBJ whole genome shotgun (WGS) entry which is preliminary data.</text>
</comment>
<keyword evidence="1" id="KW-1133">Transmembrane helix</keyword>
<gene>
    <name evidence="2" type="ORF">ACFOOI_07510</name>
</gene>
<evidence type="ECO:0000256" key="1">
    <source>
        <dbReference type="SAM" id="Phobius"/>
    </source>
</evidence>
<proteinExistence type="predicted"/>
<evidence type="ECO:0000313" key="3">
    <source>
        <dbReference type="Proteomes" id="UP001595616"/>
    </source>
</evidence>
<protein>
    <submittedName>
        <fullName evidence="2">FixH family protein</fullName>
    </submittedName>
</protein>
<dbReference type="Proteomes" id="UP001595616">
    <property type="component" value="Unassembled WGS sequence"/>
</dbReference>
<reference evidence="3" key="1">
    <citation type="journal article" date="2019" name="Int. J. Syst. Evol. Microbiol.">
        <title>The Global Catalogue of Microorganisms (GCM) 10K type strain sequencing project: providing services to taxonomists for standard genome sequencing and annotation.</title>
        <authorList>
            <consortium name="The Broad Institute Genomics Platform"/>
            <consortium name="The Broad Institute Genome Sequencing Center for Infectious Disease"/>
            <person name="Wu L."/>
            <person name="Ma J."/>
        </authorList>
    </citation>
    <scope>NUCLEOTIDE SEQUENCE [LARGE SCALE GENOMIC DNA]</scope>
    <source>
        <strain evidence="3">CECT 7956</strain>
    </source>
</reference>